<dbReference type="InterPro" id="IPR034176">
    <property type="entry name" value="Peptidases_S8_13"/>
</dbReference>
<evidence type="ECO:0000259" key="8">
    <source>
        <dbReference type="Pfam" id="PF00082"/>
    </source>
</evidence>
<dbReference type="PROSITE" id="PS00138">
    <property type="entry name" value="SUBTILASE_SER"/>
    <property type="match status" value="1"/>
</dbReference>
<dbReference type="InterPro" id="IPR023827">
    <property type="entry name" value="Peptidase_S8_Asp-AS"/>
</dbReference>
<dbReference type="STRING" id="395495.Lcho_1773"/>
<evidence type="ECO:0000256" key="5">
    <source>
        <dbReference type="PROSITE-ProRule" id="PRU01240"/>
    </source>
</evidence>
<evidence type="ECO:0000256" key="1">
    <source>
        <dbReference type="ARBA" id="ARBA00011073"/>
    </source>
</evidence>
<dbReference type="PANTHER" id="PTHR43806">
    <property type="entry name" value="PEPTIDASE S8"/>
    <property type="match status" value="1"/>
</dbReference>
<dbReference type="Proteomes" id="UP000001693">
    <property type="component" value="Chromosome"/>
</dbReference>
<evidence type="ECO:0000256" key="7">
    <source>
        <dbReference type="SAM" id="MobiDB-lite"/>
    </source>
</evidence>
<dbReference type="HOGENOM" id="CLU_011263_8_1_4"/>
<evidence type="ECO:0000313" key="10">
    <source>
        <dbReference type="Proteomes" id="UP000001693"/>
    </source>
</evidence>
<dbReference type="InterPro" id="IPR050131">
    <property type="entry name" value="Peptidase_S8_subtilisin-like"/>
</dbReference>
<name>B1XZ21_LEPCP</name>
<dbReference type="PANTHER" id="PTHR43806:SF11">
    <property type="entry name" value="CEREVISIN-RELATED"/>
    <property type="match status" value="1"/>
</dbReference>
<dbReference type="KEGG" id="lch:Lcho_1773"/>
<sequence precursor="true">MLRSDRSDRTRRPRRVPQNPGALIGPRLAATLRQAGTLALALLCMTAIGLATGGAANAAEPVKTRLKRALPDESPTEARVIVKYRAAADDGSSARIAAAPGKATAAVRRAQAMGQRHGLALADGNTLAPRTQVLKASGLSSAALAARLATDPDVEYVEIDRRMRAHAAPNDPLYTASPANSPAAGQWYLRASTADLVASIDVEGAWGITNGSADIVVAVLDTGVRPEHPDLVGKLLPGYDFISDANIANDGNGRDGDPTDPGDWVATSDIGSLVASTCVEEDSSWHGTQMAGLVGAATHNGSGMAGVGRHVMVLPVRVLGKCGGFVSDIVAGMRWAAGVSVPGVPANPHPARVLNMSLGGEGACSATYQSAVDDVIAARAVVVSSGGNEGLAVDMPANCVGVIAVGGVRHSGTKNGFSSLGPEIAISAPGGNCVNTDGQACLYPILSTSNTGTTAPGTATFTDGQIRPAFGTSYASPLVAGTAALMLAVQPTLSPAQIRQMLRASARAFPPLSTDTALPECVAPTAAEQTECHCTTSTCGAGMLDAGAAVLLAAANMTVAHVHATSTQVNVGDTVVLDASASRASDGSPLTAYLWEIMQGTGATFANGNATAVVTLDTTVQTELLVRLTVTDGRGGTARSSVVIRVGAPPDDVTTDPPSSSGGGALGLEWLAALTAAIAALGWMRRRQVGADD</sequence>
<dbReference type="InterPro" id="IPR000209">
    <property type="entry name" value="Peptidase_S8/S53_dom"/>
</dbReference>
<evidence type="ECO:0000256" key="2">
    <source>
        <dbReference type="ARBA" id="ARBA00022670"/>
    </source>
</evidence>
<gene>
    <name evidence="9" type="ordered locus">Lcho_1773</name>
</gene>
<reference evidence="9 10" key="1">
    <citation type="submission" date="2008-03" db="EMBL/GenBank/DDBJ databases">
        <title>Complete sequence of Leptothrix cholodnii SP-6.</title>
        <authorList>
            <consortium name="US DOE Joint Genome Institute"/>
            <person name="Copeland A."/>
            <person name="Lucas S."/>
            <person name="Lapidus A."/>
            <person name="Glavina del Rio T."/>
            <person name="Dalin E."/>
            <person name="Tice H."/>
            <person name="Bruce D."/>
            <person name="Goodwin L."/>
            <person name="Pitluck S."/>
            <person name="Chertkov O."/>
            <person name="Brettin T."/>
            <person name="Detter J.C."/>
            <person name="Han C."/>
            <person name="Kuske C.R."/>
            <person name="Schmutz J."/>
            <person name="Larimer F."/>
            <person name="Land M."/>
            <person name="Hauser L."/>
            <person name="Kyrpides N."/>
            <person name="Lykidis A."/>
            <person name="Emerson D."/>
            <person name="Richardson P."/>
        </authorList>
    </citation>
    <scope>NUCLEOTIDE SEQUENCE [LARGE SCALE GENOMIC DNA]</scope>
    <source>
        <strain evidence="10">ATCC 51168 / LMG 8142 / SP-6</strain>
    </source>
</reference>
<organism evidence="9 10">
    <name type="scientific">Leptothrix cholodnii (strain ATCC 51168 / LMG 8142 / SP-6)</name>
    <name type="common">Leptothrix discophora (strain SP-6)</name>
    <dbReference type="NCBI Taxonomy" id="395495"/>
    <lineage>
        <taxon>Bacteria</taxon>
        <taxon>Pseudomonadati</taxon>
        <taxon>Pseudomonadota</taxon>
        <taxon>Betaproteobacteria</taxon>
        <taxon>Burkholderiales</taxon>
        <taxon>Sphaerotilaceae</taxon>
        <taxon>Leptothrix</taxon>
    </lineage>
</organism>
<dbReference type="InterPro" id="IPR023828">
    <property type="entry name" value="Peptidase_S8_Ser-AS"/>
</dbReference>
<dbReference type="SUPFAM" id="SSF52743">
    <property type="entry name" value="Subtilisin-like"/>
    <property type="match status" value="1"/>
</dbReference>
<dbReference type="PROSITE" id="PS00136">
    <property type="entry name" value="SUBTILASE_ASP"/>
    <property type="match status" value="1"/>
</dbReference>
<dbReference type="EMBL" id="CP001013">
    <property type="protein sequence ID" value="ACB34040.1"/>
    <property type="molecule type" value="Genomic_DNA"/>
</dbReference>
<dbReference type="InterPro" id="IPR013783">
    <property type="entry name" value="Ig-like_fold"/>
</dbReference>
<feature type="region of interest" description="Disordered" evidence="7">
    <location>
        <begin position="1"/>
        <end position="22"/>
    </location>
</feature>
<keyword evidence="2 5" id="KW-0645">Protease</keyword>
<dbReference type="InterPro" id="IPR015500">
    <property type="entry name" value="Peptidase_S8_subtilisin-rel"/>
</dbReference>
<dbReference type="GO" id="GO:0004252">
    <property type="term" value="F:serine-type endopeptidase activity"/>
    <property type="evidence" value="ECO:0007669"/>
    <property type="project" value="UniProtKB-UniRule"/>
</dbReference>
<dbReference type="eggNOG" id="COG1404">
    <property type="taxonomic scope" value="Bacteria"/>
</dbReference>
<dbReference type="PRINTS" id="PR00723">
    <property type="entry name" value="SUBTILISIN"/>
</dbReference>
<accession>B1XZ21</accession>
<feature type="compositionally biased region" description="Basic and acidic residues" evidence="7">
    <location>
        <begin position="1"/>
        <end position="10"/>
    </location>
</feature>
<feature type="active site" description="Charge relay system" evidence="5">
    <location>
        <position position="286"/>
    </location>
</feature>
<feature type="active site" description="Charge relay system" evidence="5">
    <location>
        <position position="473"/>
    </location>
</feature>
<proteinExistence type="inferred from homology"/>
<keyword evidence="4 5" id="KW-0720">Serine protease</keyword>
<evidence type="ECO:0000313" key="9">
    <source>
        <dbReference type="EMBL" id="ACB34040.1"/>
    </source>
</evidence>
<dbReference type="CDD" id="cd07496">
    <property type="entry name" value="Peptidases_S8_13"/>
    <property type="match status" value="1"/>
</dbReference>
<dbReference type="AlphaFoldDB" id="B1XZ21"/>
<dbReference type="Gene3D" id="3.40.50.200">
    <property type="entry name" value="Peptidase S8/S53 domain"/>
    <property type="match status" value="1"/>
</dbReference>
<feature type="domain" description="Peptidase S8/S53" evidence="8">
    <location>
        <begin position="214"/>
        <end position="506"/>
    </location>
</feature>
<keyword evidence="3 5" id="KW-0378">Hydrolase</keyword>
<protein>
    <submittedName>
        <fullName evidence="9">Peptidase S8 and S53 subtilisin kexin sedolisin</fullName>
    </submittedName>
</protein>
<comment type="similarity">
    <text evidence="1 5 6">Belongs to the peptidase S8 family.</text>
</comment>
<dbReference type="GO" id="GO:0006508">
    <property type="term" value="P:proteolysis"/>
    <property type="evidence" value="ECO:0007669"/>
    <property type="project" value="UniProtKB-KW"/>
</dbReference>
<dbReference type="Pfam" id="PF22352">
    <property type="entry name" value="K319L-like_PKD"/>
    <property type="match status" value="1"/>
</dbReference>
<dbReference type="InterPro" id="IPR036852">
    <property type="entry name" value="Peptidase_S8/S53_dom_sf"/>
</dbReference>
<evidence type="ECO:0000256" key="6">
    <source>
        <dbReference type="RuleBase" id="RU003355"/>
    </source>
</evidence>
<evidence type="ECO:0000256" key="3">
    <source>
        <dbReference type="ARBA" id="ARBA00022801"/>
    </source>
</evidence>
<feature type="active site" description="Charge relay system" evidence="5">
    <location>
        <position position="221"/>
    </location>
</feature>
<dbReference type="Pfam" id="PF00082">
    <property type="entry name" value="Peptidase_S8"/>
    <property type="match status" value="1"/>
</dbReference>
<keyword evidence="10" id="KW-1185">Reference proteome</keyword>
<dbReference type="Gene3D" id="2.60.40.10">
    <property type="entry name" value="Immunoglobulins"/>
    <property type="match status" value="1"/>
</dbReference>
<evidence type="ECO:0000256" key="4">
    <source>
        <dbReference type="ARBA" id="ARBA00022825"/>
    </source>
</evidence>
<dbReference type="PROSITE" id="PS51892">
    <property type="entry name" value="SUBTILASE"/>
    <property type="match status" value="1"/>
</dbReference>